<protein>
    <submittedName>
        <fullName evidence="4">GNAT family N-acetyltransferase</fullName>
    </submittedName>
</protein>
<dbReference type="Gene3D" id="3.40.630.30">
    <property type="match status" value="1"/>
</dbReference>
<evidence type="ECO:0000313" key="4">
    <source>
        <dbReference type="EMBL" id="TET45836.1"/>
    </source>
</evidence>
<sequence length="293" mass="33493">MDNRRKEERNTGKEDQADYQVGSTEQEAGVDVMAEIEIINGNADNICEYSMCGYKNIEHEGYKRKADWLRKRFSEGMGFKILRSYDGEGVGFIEYTPGEYAWRAVEATGYMLIHCIMIYPKKYKGKSCGSLLLKECIKDARKEKMHGVAVVTSKGTWMAGKELFLRNGFELVDEAPATFELLVKRFKKKAPLPKFKGDWDKKITSYGKGLTIIRSDQCPYIAKFVREIVETAREKYGLDPQMVELTNCKEAQNAPSPYATSGMIYNGRLVADHPISNRRFINIMEKETKKHVV</sequence>
<dbReference type="GO" id="GO:0016747">
    <property type="term" value="F:acyltransferase activity, transferring groups other than amino-acyl groups"/>
    <property type="evidence" value="ECO:0007669"/>
    <property type="project" value="InterPro"/>
</dbReference>
<dbReference type="InterPro" id="IPR000182">
    <property type="entry name" value="GNAT_dom"/>
</dbReference>
<evidence type="ECO:0000256" key="1">
    <source>
        <dbReference type="SAM" id="MobiDB-lite"/>
    </source>
</evidence>
<proteinExistence type="predicted"/>
<accession>A0A523UTJ7</accession>
<dbReference type="CDD" id="cd04301">
    <property type="entry name" value="NAT_SF"/>
    <property type="match status" value="1"/>
</dbReference>
<feature type="domain" description="N-acetyltransferase" evidence="2">
    <location>
        <begin position="55"/>
        <end position="150"/>
    </location>
</feature>
<dbReference type="InterPro" id="IPR016181">
    <property type="entry name" value="Acyl_CoA_acyltransferase"/>
</dbReference>
<reference evidence="4 5" key="1">
    <citation type="submission" date="2019-03" db="EMBL/GenBank/DDBJ databases">
        <title>Metabolic potential of uncultured bacteria and archaea associated with petroleum seepage in deep-sea sediments.</title>
        <authorList>
            <person name="Dong X."/>
            <person name="Hubert C."/>
        </authorList>
    </citation>
    <scope>NUCLEOTIDE SEQUENCE [LARGE SCALE GENOMIC DNA]</scope>
    <source>
        <strain evidence="4">E44_bin18</strain>
    </source>
</reference>
<dbReference type="EMBL" id="SOJN01000075">
    <property type="protein sequence ID" value="TET45836.1"/>
    <property type="molecule type" value="Genomic_DNA"/>
</dbReference>
<feature type="compositionally biased region" description="Basic and acidic residues" evidence="1">
    <location>
        <begin position="1"/>
        <end position="16"/>
    </location>
</feature>
<name>A0A523UTJ7_UNCT6</name>
<gene>
    <name evidence="4" type="ORF">E3J62_06620</name>
</gene>
<dbReference type="Pfam" id="PF00583">
    <property type="entry name" value="Acetyltransf_1"/>
    <property type="match status" value="1"/>
</dbReference>
<comment type="caution">
    <text evidence="4">The sequence shown here is derived from an EMBL/GenBank/DDBJ whole genome shotgun (WGS) entry which is preliminary data.</text>
</comment>
<evidence type="ECO:0000259" key="2">
    <source>
        <dbReference type="Pfam" id="PF00583"/>
    </source>
</evidence>
<dbReference type="InterPro" id="IPR025685">
    <property type="entry name" value="YoaP-like_dom"/>
</dbReference>
<dbReference type="AlphaFoldDB" id="A0A523UTJ7"/>
<organism evidence="4 5">
    <name type="scientific">candidate division TA06 bacterium</name>
    <dbReference type="NCBI Taxonomy" id="2250710"/>
    <lineage>
        <taxon>Bacteria</taxon>
        <taxon>Bacteria division TA06</taxon>
    </lineage>
</organism>
<dbReference type="SUPFAM" id="SSF55729">
    <property type="entry name" value="Acyl-CoA N-acyltransferases (Nat)"/>
    <property type="match status" value="1"/>
</dbReference>
<dbReference type="Pfam" id="PF14268">
    <property type="entry name" value="YoaP"/>
    <property type="match status" value="1"/>
</dbReference>
<feature type="region of interest" description="Disordered" evidence="1">
    <location>
        <begin position="1"/>
        <end position="24"/>
    </location>
</feature>
<keyword evidence="4" id="KW-0808">Transferase</keyword>
<evidence type="ECO:0000259" key="3">
    <source>
        <dbReference type="Pfam" id="PF14268"/>
    </source>
</evidence>
<dbReference type="Proteomes" id="UP000315525">
    <property type="component" value="Unassembled WGS sequence"/>
</dbReference>
<feature type="domain" description="YoaP-like" evidence="3">
    <location>
        <begin position="241"/>
        <end position="281"/>
    </location>
</feature>
<evidence type="ECO:0000313" key="5">
    <source>
        <dbReference type="Proteomes" id="UP000315525"/>
    </source>
</evidence>